<comment type="caution">
    <text evidence="2">The sequence shown here is derived from an EMBL/GenBank/DDBJ whole genome shotgun (WGS) entry which is preliminary data.</text>
</comment>
<proteinExistence type="predicted"/>
<reference evidence="2 3" key="1">
    <citation type="submission" date="2024-01" db="EMBL/GenBank/DDBJ databases">
        <authorList>
            <person name="Kunselman E."/>
        </authorList>
    </citation>
    <scope>NUCLEOTIDE SEQUENCE [LARGE SCALE GENOMIC DNA]</scope>
    <source>
        <strain evidence="2">2 abalone samples</strain>
    </source>
</reference>
<evidence type="ECO:0000313" key="3">
    <source>
        <dbReference type="Proteomes" id="UP001314181"/>
    </source>
</evidence>
<evidence type="ECO:0000313" key="2">
    <source>
        <dbReference type="EMBL" id="CAK8162274.1"/>
    </source>
</evidence>
<accession>A0ABM9N6S7</accession>
<protein>
    <submittedName>
        <fullName evidence="2">Uncharacterized protein</fullName>
    </submittedName>
</protein>
<gene>
    <name evidence="2" type="ORF">CAXC1_100003</name>
</gene>
<sequence length="373" mass="42928">MNYLKKNNNQDDSNTDLLAYGKIKEEHSRQEIQDLHAEDGLNEQHDNLDKSFKYTKSEFTKPGWKSFKSRMKVLISKVFAYKGRSEESFKDDLDSEEDKEEDRHESYTQKKKHKKHKRASYGYGKYSKRRARLKYEIINSLIYLRRMRTLQNAKNFKALKRLSSLITIYRQNILSQKIADTARNINMKEQVKSKITGGIKETQVNNQKVILDKKNTTISIKQAQQSIEQRGGKPLSTHKPSVQHMVMNDRAMLQNRINIHYTIAPYLKISKTLLQGGFKFFSLLTINAVKKMAITTTHTFGVATQFVNHHHNEPVPKNLSSNTVVPASLVVVLTTTFQNPDKALQDNSMQKSPSLSFSSSVQIDANSNNQITK</sequence>
<evidence type="ECO:0000256" key="1">
    <source>
        <dbReference type="SAM" id="MobiDB-lite"/>
    </source>
</evidence>
<feature type="region of interest" description="Disordered" evidence="1">
    <location>
        <begin position="90"/>
        <end position="120"/>
    </location>
</feature>
<feature type="compositionally biased region" description="Basic residues" evidence="1">
    <location>
        <begin position="109"/>
        <end position="119"/>
    </location>
</feature>
<dbReference type="EMBL" id="CAWVOK010000001">
    <property type="protein sequence ID" value="CAK8162274.1"/>
    <property type="molecule type" value="Genomic_DNA"/>
</dbReference>
<name>A0ABM9N6S7_9RICK</name>
<dbReference type="RefSeq" id="WP_338363220.1">
    <property type="nucleotide sequence ID" value="NZ_CAWVOK010000001.1"/>
</dbReference>
<organism evidence="2 3">
    <name type="scientific">Candidatus Xenohaliotis californiensis</name>
    <dbReference type="NCBI Taxonomy" id="84677"/>
    <lineage>
        <taxon>Bacteria</taxon>
        <taxon>Pseudomonadati</taxon>
        <taxon>Pseudomonadota</taxon>
        <taxon>Alphaproteobacteria</taxon>
        <taxon>Rickettsiales</taxon>
        <taxon>Anaplasmataceae</taxon>
        <taxon>Candidatus Xenohaliotis</taxon>
    </lineage>
</organism>
<keyword evidence="3" id="KW-1185">Reference proteome</keyword>
<dbReference type="Proteomes" id="UP001314181">
    <property type="component" value="Unassembled WGS sequence"/>
</dbReference>